<name>A0A1E7FAQ4_9STRA</name>
<proteinExistence type="predicted"/>
<evidence type="ECO:0008006" key="4">
    <source>
        <dbReference type="Google" id="ProtNLM"/>
    </source>
</evidence>
<evidence type="ECO:0000313" key="3">
    <source>
        <dbReference type="Proteomes" id="UP000095751"/>
    </source>
</evidence>
<dbReference type="InterPro" id="IPR051710">
    <property type="entry name" value="Phosphatase_SH3-domain"/>
</dbReference>
<feature type="compositionally biased region" description="Acidic residues" evidence="1">
    <location>
        <begin position="215"/>
        <end position="229"/>
    </location>
</feature>
<dbReference type="PANTHER" id="PTHR16469">
    <property type="entry name" value="UBIQUITIN-ASSOCIATED AND SH3 DOMAIN-CONTAINING BA-RELATED"/>
    <property type="match status" value="1"/>
</dbReference>
<evidence type="ECO:0000256" key="1">
    <source>
        <dbReference type="SAM" id="MobiDB-lite"/>
    </source>
</evidence>
<dbReference type="KEGG" id="fcy:FRACYDRAFT_241481"/>
<dbReference type="InParanoid" id="A0A1E7FAQ4"/>
<keyword evidence="3" id="KW-1185">Reference proteome</keyword>
<dbReference type="EMBL" id="KV784360">
    <property type="protein sequence ID" value="OEU14923.1"/>
    <property type="molecule type" value="Genomic_DNA"/>
</dbReference>
<dbReference type="SUPFAM" id="SSF53254">
    <property type="entry name" value="Phosphoglycerate mutase-like"/>
    <property type="match status" value="1"/>
</dbReference>
<reference evidence="2 3" key="1">
    <citation type="submission" date="2016-09" db="EMBL/GenBank/DDBJ databases">
        <title>Extensive genetic diversity and differential bi-allelic expression allows diatom success in the polar Southern Ocean.</title>
        <authorList>
            <consortium name="DOE Joint Genome Institute"/>
            <person name="Mock T."/>
            <person name="Otillar R.P."/>
            <person name="Strauss J."/>
            <person name="Dupont C."/>
            <person name="Frickenhaus S."/>
            <person name="Maumus F."/>
            <person name="Mcmullan M."/>
            <person name="Sanges R."/>
            <person name="Schmutz J."/>
            <person name="Toseland A."/>
            <person name="Valas R."/>
            <person name="Veluchamy A."/>
            <person name="Ward B.J."/>
            <person name="Allen A."/>
            <person name="Barry K."/>
            <person name="Falciatore A."/>
            <person name="Ferrante M."/>
            <person name="Fortunato A.E."/>
            <person name="Gloeckner G."/>
            <person name="Gruber A."/>
            <person name="Hipkin R."/>
            <person name="Janech M."/>
            <person name="Kroth P."/>
            <person name="Leese F."/>
            <person name="Lindquist E."/>
            <person name="Lyon B.R."/>
            <person name="Martin J."/>
            <person name="Mayer C."/>
            <person name="Parker M."/>
            <person name="Quesneville H."/>
            <person name="Raymond J."/>
            <person name="Uhlig C."/>
            <person name="Valentin K.U."/>
            <person name="Worden A.Z."/>
            <person name="Armbrust E.V."/>
            <person name="Bowler C."/>
            <person name="Green B."/>
            <person name="Moulton V."/>
            <person name="Van Oosterhout C."/>
            <person name="Grigoriev I."/>
        </authorList>
    </citation>
    <scope>NUCLEOTIDE SEQUENCE [LARGE SCALE GENOMIC DNA]</scope>
    <source>
        <strain evidence="2 3">CCMP1102</strain>
    </source>
</reference>
<dbReference type="OrthoDB" id="414418at2759"/>
<organism evidence="2 3">
    <name type="scientific">Fragilariopsis cylindrus CCMP1102</name>
    <dbReference type="NCBI Taxonomy" id="635003"/>
    <lineage>
        <taxon>Eukaryota</taxon>
        <taxon>Sar</taxon>
        <taxon>Stramenopiles</taxon>
        <taxon>Ochrophyta</taxon>
        <taxon>Bacillariophyta</taxon>
        <taxon>Bacillariophyceae</taxon>
        <taxon>Bacillariophycidae</taxon>
        <taxon>Bacillariales</taxon>
        <taxon>Bacillariaceae</taxon>
        <taxon>Fragilariopsis</taxon>
    </lineage>
</organism>
<dbReference type="Gene3D" id="3.40.50.1240">
    <property type="entry name" value="Phosphoglycerate mutase-like"/>
    <property type="match status" value="1"/>
</dbReference>
<evidence type="ECO:0000313" key="2">
    <source>
        <dbReference type="EMBL" id="OEU14923.1"/>
    </source>
</evidence>
<protein>
    <recommendedName>
        <fullName evidence="4">Phosphoglycerate mutase-like protein</fullName>
    </recommendedName>
</protein>
<sequence length="364" mass="41267">MTSNKNKSSKNKRIKANTKIQCIWLVRYGLTEHALIEDVGPYDSDIDPKEGIEHAQCIAKRIANGHQCQVIVHVDDNNNNNDVNSNNEITSETVTEDSTIPKVVYADPFMRTTHTGHIIAQELCNNNNKNDIKLRSEDGLWEWLIPSLLVVKSTGIKTEPQSRNDLKDKFNSIDINYQSIQSYKDQMMFTFPESEQQLLNRCEITLSKLIQTTESENESENENEAEDTNDTNKNNYESICIVSHAPCLQAMAYYLDTIDSTSTSSSPIKESSTIVKPWPLGGITMFSRIITTTTTTTTSIIAEEHDDIDDEDDDDDESKVKDKDVICSKWKCEFYGCTNHMIDDYKNGIKEWSLPCFDTTTPSS</sequence>
<feature type="region of interest" description="Disordered" evidence="1">
    <location>
        <begin position="212"/>
        <end position="233"/>
    </location>
</feature>
<dbReference type="Proteomes" id="UP000095751">
    <property type="component" value="Unassembled WGS sequence"/>
</dbReference>
<dbReference type="PANTHER" id="PTHR16469:SF27">
    <property type="entry name" value="UBIQUITIN-ASSOCIATED AND SH3 DOMAIN-CONTAINING BA-RELATED"/>
    <property type="match status" value="1"/>
</dbReference>
<dbReference type="AlphaFoldDB" id="A0A1E7FAQ4"/>
<dbReference type="InterPro" id="IPR029033">
    <property type="entry name" value="His_PPase_superfam"/>
</dbReference>
<accession>A0A1E7FAQ4</accession>
<gene>
    <name evidence="2" type="ORF">FRACYDRAFT_241481</name>
</gene>